<organism evidence="13 14">
    <name type="scientific">Vicingus serpentipes</name>
    <dbReference type="NCBI Taxonomy" id="1926625"/>
    <lineage>
        <taxon>Bacteria</taxon>
        <taxon>Pseudomonadati</taxon>
        <taxon>Bacteroidota</taxon>
        <taxon>Flavobacteriia</taxon>
        <taxon>Flavobacteriales</taxon>
        <taxon>Vicingaceae</taxon>
        <taxon>Vicingus</taxon>
    </lineage>
</organism>
<evidence type="ECO:0000313" key="13">
    <source>
        <dbReference type="EMBL" id="TXB65184.1"/>
    </source>
</evidence>
<dbReference type="FunFam" id="3.30.54.20:FF:000001">
    <property type="entry name" value="Alanine--tRNA ligase"/>
    <property type="match status" value="1"/>
</dbReference>
<dbReference type="GO" id="GO:0005737">
    <property type="term" value="C:cytoplasm"/>
    <property type="evidence" value="ECO:0007669"/>
    <property type="project" value="UniProtKB-SubCell"/>
</dbReference>
<evidence type="ECO:0000256" key="11">
    <source>
        <dbReference type="HAMAP-Rule" id="MF_00036"/>
    </source>
</evidence>
<comment type="function">
    <text evidence="11">Catalyzes the attachment of alanine to tRNA(Ala) in a two-step reaction: alanine is first activated by ATP to form Ala-AMP and then transferred to the acceptor end of tRNA(Ala). Also edits incorrectly charged Ser-tRNA(Ala) and Gly-tRNA(Ala) via its editing domain.</text>
</comment>
<keyword evidence="2 11" id="KW-0820">tRNA-binding</keyword>
<reference evidence="13 14" key="1">
    <citation type="submission" date="2019-08" db="EMBL/GenBank/DDBJ databases">
        <title>Genome of Vicingus serpentipes NCIMB 15042.</title>
        <authorList>
            <person name="Bowman J.P."/>
        </authorList>
    </citation>
    <scope>NUCLEOTIDE SEQUENCE [LARGE SCALE GENOMIC DNA]</scope>
    <source>
        <strain evidence="13 14">NCIMB 15042</strain>
    </source>
</reference>
<dbReference type="InterPro" id="IPR018163">
    <property type="entry name" value="Thr/Ala-tRNA-synth_IIc_edit"/>
</dbReference>
<dbReference type="Gene3D" id="3.30.930.10">
    <property type="entry name" value="Bira Bifunctional Protein, Domain 2"/>
    <property type="match status" value="1"/>
</dbReference>
<dbReference type="InterPro" id="IPR018162">
    <property type="entry name" value="Ala-tRNA-ligase_IIc_anticod-bd"/>
</dbReference>
<dbReference type="InterPro" id="IPR002318">
    <property type="entry name" value="Ala-tRNA-lgiase_IIc"/>
</dbReference>
<evidence type="ECO:0000256" key="10">
    <source>
        <dbReference type="ARBA" id="ARBA00023146"/>
    </source>
</evidence>
<keyword evidence="3 11" id="KW-0436">Ligase</keyword>
<dbReference type="HAMAP" id="MF_00036_B">
    <property type="entry name" value="Ala_tRNA_synth_B"/>
    <property type="match status" value="1"/>
</dbReference>
<comment type="domain">
    <text evidence="11">Consists of three domains; the N-terminal catalytic domain, the editing domain and the C-terminal C-Ala domain. The editing domain removes incorrectly charged amino acids, while the C-Ala domain, along with tRNA(Ala), serves as a bridge to cooperatively bring together the editing and aminoacylation centers thus stimulating deacylation of misacylated tRNAs.</text>
</comment>
<evidence type="ECO:0000256" key="1">
    <source>
        <dbReference type="ARBA" id="ARBA00008226"/>
    </source>
</evidence>
<dbReference type="CDD" id="cd00673">
    <property type="entry name" value="AlaRS_core"/>
    <property type="match status" value="1"/>
</dbReference>
<keyword evidence="11" id="KW-0963">Cytoplasm</keyword>
<dbReference type="Gene3D" id="2.40.30.130">
    <property type="match status" value="1"/>
</dbReference>
<keyword evidence="10 11" id="KW-0030">Aminoacyl-tRNA synthetase</keyword>
<evidence type="ECO:0000256" key="4">
    <source>
        <dbReference type="ARBA" id="ARBA00022723"/>
    </source>
</evidence>
<dbReference type="Gene3D" id="3.30.980.10">
    <property type="entry name" value="Threonyl-trna Synthetase, Chain A, domain 2"/>
    <property type="match status" value="1"/>
</dbReference>
<dbReference type="SMART" id="SM00863">
    <property type="entry name" value="tRNA_SAD"/>
    <property type="match status" value="1"/>
</dbReference>
<comment type="caution">
    <text evidence="13">The sequence shown here is derived from an EMBL/GenBank/DDBJ whole genome shotgun (WGS) entry which is preliminary data.</text>
</comment>
<name>A0A5C6RTA6_9FLAO</name>
<dbReference type="Pfam" id="PF01411">
    <property type="entry name" value="tRNA-synt_2c"/>
    <property type="match status" value="1"/>
</dbReference>
<comment type="cofactor">
    <cofactor evidence="11">
        <name>Zn(2+)</name>
        <dbReference type="ChEBI" id="CHEBI:29105"/>
    </cofactor>
    <text evidence="11">Binds 1 zinc ion per subunit.</text>
</comment>
<dbReference type="GO" id="GO:0002161">
    <property type="term" value="F:aminoacyl-tRNA deacylase activity"/>
    <property type="evidence" value="ECO:0007669"/>
    <property type="project" value="TreeGrafter"/>
</dbReference>
<keyword evidence="5 11" id="KW-0547">Nucleotide-binding</keyword>
<evidence type="ECO:0000256" key="3">
    <source>
        <dbReference type="ARBA" id="ARBA00022598"/>
    </source>
</evidence>
<proteinExistence type="inferred from homology"/>
<dbReference type="InterPro" id="IPR018165">
    <property type="entry name" value="Ala-tRNA-synth_IIc_core"/>
</dbReference>
<dbReference type="GO" id="GO:0005524">
    <property type="term" value="F:ATP binding"/>
    <property type="evidence" value="ECO:0007669"/>
    <property type="project" value="UniProtKB-UniRule"/>
</dbReference>
<keyword evidence="6 11" id="KW-0862">Zinc</keyword>
<dbReference type="SUPFAM" id="SSF50447">
    <property type="entry name" value="Translation proteins"/>
    <property type="match status" value="1"/>
</dbReference>
<evidence type="ECO:0000256" key="6">
    <source>
        <dbReference type="ARBA" id="ARBA00022833"/>
    </source>
</evidence>
<dbReference type="GO" id="GO:0008270">
    <property type="term" value="F:zinc ion binding"/>
    <property type="evidence" value="ECO:0007669"/>
    <property type="project" value="UniProtKB-UniRule"/>
</dbReference>
<keyword evidence="9 11" id="KW-0648">Protein biosynthesis</keyword>
<dbReference type="AlphaFoldDB" id="A0A5C6RTA6"/>
<gene>
    <name evidence="11 13" type="primary">alaS</name>
    <name evidence="13" type="ORF">FRY74_07100</name>
</gene>
<feature type="domain" description="Alanyl-transfer RNA synthetases family profile" evidence="12">
    <location>
        <begin position="1"/>
        <end position="713"/>
    </location>
</feature>
<dbReference type="FunFam" id="3.30.980.10:FF:000004">
    <property type="entry name" value="Alanine--tRNA ligase, cytoplasmic"/>
    <property type="match status" value="1"/>
</dbReference>
<comment type="catalytic activity">
    <reaction evidence="11">
        <text>tRNA(Ala) + L-alanine + ATP = L-alanyl-tRNA(Ala) + AMP + diphosphate</text>
        <dbReference type="Rhea" id="RHEA:12540"/>
        <dbReference type="Rhea" id="RHEA-COMP:9657"/>
        <dbReference type="Rhea" id="RHEA-COMP:9923"/>
        <dbReference type="ChEBI" id="CHEBI:30616"/>
        <dbReference type="ChEBI" id="CHEBI:33019"/>
        <dbReference type="ChEBI" id="CHEBI:57972"/>
        <dbReference type="ChEBI" id="CHEBI:78442"/>
        <dbReference type="ChEBI" id="CHEBI:78497"/>
        <dbReference type="ChEBI" id="CHEBI:456215"/>
        <dbReference type="EC" id="6.1.1.7"/>
    </reaction>
</comment>
<dbReference type="OrthoDB" id="9803884at2"/>
<dbReference type="InterPro" id="IPR009000">
    <property type="entry name" value="Transl_B-barrel_sf"/>
</dbReference>
<dbReference type="Gene3D" id="3.30.54.20">
    <property type="match status" value="1"/>
</dbReference>
<dbReference type="FunFam" id="3.10.310.40:FF:000001">
    <property type="entry name" value="Alanine--tRNA ligase"/>
    <property type="match status" value="1"/>
</dbReference>
<dbReference type="GO" id="GO:0004813">
    <property type="term" value="F:alanine-tRNA ligase activity"/>
    <property type="evidence" value="ECO:0007669"/>
    <property type="project" value="UniProtKB-UniRule"/>
</dbReference>
<dbReference type="PROSITE" id="PS50860">
    <property type="entry name" value="AA_TRNA_LIGASE_II_ALA"/>
    <property type="match status" value="1"/>
</dbReference>
<dbReference type="Pfam" id="PF02272">
    <property type="entry name" value="DHHA1"/>
    <property type="match status" value="1"/>
</dbReference>
<evidence type="ECO:0000256" key="8">
    <source>
        <dbReference type="ARBA" id="ARBA00022884"/>
    </source>
</evidence>
<keyword evidence="4 11" id="KW-0479">Metal-binding</keyword>
<feature type="binding site" evidence="11">
    <location>
        <position position="670"/>
    </location>
    <ligand>
        <name>Zn(2+)</name>
        <dbReference type="ChEBI" id="CHEBI:29105"/>
    </ligand>
</feature>
<sequence>MKSAQIRQTFLDFFKEKQHEVVSSAPMVIKNDPTLMFTNAGMNQFKDLFLGNSEIKYARIADSQKCLRVSGKHNDLEEVGVDTYHHTMFEMLGNWSFGNYFKKEAIEWAWELLVDVYKIDKDRLYFTVFEGDEQDGTEMDEDAYNLWKAILEKNNLPLYKILKANKKDNFWEMGDTGPCGPCSEIHVDLRNDDEIAKIPGRELVNADHPQVVEIWNLVFMEFNRMANGELKSLPAKHVDTGMGFERLAMVLQGKQSNYDTDVFMPTIDKISQLTGVKYQNTLDVSVKTDVAIRVIADHVRAVTFSIADGQLPSNTGAGYVIRRILRRAIRYGYSFLDQKEPFINELVSVLAKQMGEAFPELLAQQELITKVIREEEDSFLRTLEKGIHRFENYLATANDKTVDGEFAFELYDTFGFPIDLTELMATENNFDVDMPGFIVALDKQKERSRAAGKIEADDWVVLREDDVEEFIGYDYTEADTYLTKYRRIVAKGEEFYQLVFRLTPFYPEGGGQVGDTGYIDNGFEKVEILDTKKENNLIIHFVKELPKDYYTKFKIVVSNDRNLTACNHSATHLMHQALREILGTHVEQKGSLVNAEYLRFDFSHFEKLNDEQLQQIEDFVNEKIQANIPLNEHREIPITKAEEAGAMMLFGEKYGDVVRMIEFGDSKELCGGIHVDNTSEIKLFKIKSEGSVAAGIRRIEALTNIGAGNWLKEKVDIIAENNLTGLIPLEIKNQVEEFKNNLMDECLKVSNDCKDIDLKSPGVSQLDAITNAINEFTKIKLPQNIIEGLNTKKKEILKAAEEGNKEKASQIKDELLGKVEVVNGVNVIAQKIDLDDSAAIKDLAFQLKGQIDNLFMVLGAEVNGKPNLTIVVSEELSKTKNLHAGNIIREAAKEMRGGGGGQPFYATAGGSNVEGIQAAIAKALSFIA</sequence>
<feature type="binding site" evidence="11">
    <location>
        <position position="674"/>
    </location>
    <ligand>
        <name>Zn(2+)</name>
        <dbReference type="ChEBI" id="CHEBI:29105"/>
    </ligand>
</feature>
<dbReference type="PANTHER" id="PTHR11777:SF9">
    <property type="entry name" value="ALANINE--TRNA LIGASE, CYTOPLASMIC"/>
    <property type="match status" value="1"/>
</dbReference>
<evidence type="ECO:0000256" key="9">
    <source>
        <dbReference type="ARBA" id="ARBA00022917"/>
    </source>
</evidence>
<dbReference type="InterPro" id="IPR003156">
    <property type="entry name" value="DHHA1_dom"/>
</dbReference>
<dbReference type="FunFam" id="3.30.930.10:FF:000011">
    <property type="entry name" value="Alanine--tRNA ligase, cytoplasmic"/>
    <property type="match status" value="1"/>
</dbReference>
<evidence type="ECO:0000256" key="7">
    <source>
        <dbReference type="ARBA" id="ARBA00022840"/>
    </source>
</evidence>
<comment type="similarity">
    <text evidence="1 11">Belongs to the class-II aminoacyl-tRNA synthetase family.</text>
</comment>
<dbReference type="NCBIfam" id="TIGR00344">
    <property type="entry name" value="alaS"/>
    <property type="match status" value="1"/>
</dbReference>
<dbReference type="Pfam" id="PF07973">
    <property type="entry name" value="tRNA_SAD"/>
    <property type="match status" value="1"/>
</dbReference>
<dbReference type="SUPFAM" id="SSF55681">
    <property type="entry name" value="Class II aaRS and biotin synthetases"/>
    <property type="match status" value="1"/>
</dbReference>
<dbReference type="InterPro" id="IPR023033">
    <property type="entry name" value="Ala_tRNA_ligase_euk/bac"/>
</dbReference>
<dbReference type="EC" id="6.1.1.7" evidence="11"/>
<comment type="subcellular location">
    <subcellularLocation>
        <location evidence="11">Cytoplasm</location>
    </subcellularLocation>
</comment>
<dbReference type="PRINTS" id="PR00980">
    <property type="entry name" value="TRNASYNTHALA"/>
</dbReference>
<keyword evidence="8 11" id="KW-0694">RNA-binding</keyword>
<dbReference type="GO" id="GO:0000049">
    <property type="term" value="F:tRNA binding"/>
    <property type="evidence" value="ECO:0007669"/>
    <property type="project" value="UniProtKB-KW"/>
</dbReference>
<dbReference type="InterPro" id="IPR045864">
    <property type="entry name" value="aa-tRNA-synth_II/BPL/LPL"/>
</dbReference>
<dbReference type="EMBL" id="VOOS01000003">
    <property type="protein sequence ID" value="TXB65184.1"/>
    <property type="molecule type" value="Genomic_DNA"/>
</dbReference>
<dbReference type="InterPro" id="IPR018164">
    <property type="entry name" value="Ala-tRNA-synth_IIc_N"/>
</dbReference>
<evidence type="ECO:0000256" key="2">
    <source>
        <dbReference type="ARBA" id="ARBA00022555"/>
    </source>
</evidence>
<evidence type="ECO:0000259" key="12">
    <source>
        <dbReference type="PROSITE" id="PS50860"/>
    </source>
</evidence>
<feature type="binding site" evidence="11">
    <location>
        <position position="568"/>
    </location>
    <ligand>
        <name>Zn(2+)</name>
        <dbReference type="ChEBI" id="CHEBI:29105"/>
    </ligand>
</feature>
<dbReference type="InterPro" id="IPR012947">
    <property type="entry name" value="tRNA_SAD"/>
</dbReference>
<dbReference type="Proteomes" id="UP000321721">
    <property type="component" value="Unassembled WGS sequence"/>
</dbReference>
<dbReference type="SUPFAM" id="SSF55186">
    <property type="entry name" value="ThrRS/AlaRS common domain"/>
    <property type="match status" value="1"/>
</dbReference>
<dbReference type="GO" id="GO:0006419">
    <property type="term" value="P:alanyl-tRNA aminoacylation"/>
    <property type="evidence" value="ECO:0007669"/>
    <property type="project" value="UniProtKB-UniRule"/>
</dbReference>
<dbReference type="RefSeq" id="WP_147099997.1">
    <property type="nucleotide sequence ID" value="NZ_VOOS01000003.1"/>
</dbReference>
<dbReference type="SUPFAM" id="SSF101353">
    <property type="entry name" value="Putative anticodon-binding domain of alanyl-tRNA synthetase (AlaRS)"/>
    <property type="match status" value="1"/>
</dbReference>
<dbReference type="Gene3D" id="3.10.310.40">
    <property type="match status" value="1"/>
</dbReference>
<keyword evidence="14" id="KW-1185">Reference proteome</keyword>
<keyword evidence="7 11" id="KW-0067">ATP-binding</keyword>
<feature type="binding site" evidence="11">
    <location>
        <position position="572"/>
    </location>
    <ligand>
        <name>Zn(2+)</name>
        <dbReference type="ChEBI" id="CHEBI:29105"/>
    </ligand>
</feature>
<accession>A0A5C6RTA6</accession>
<protein>
    <recommendedName>
        <fullName evidence="11">Alanine--tRNA ligase</fullName>
        <ecNumber evidence="11">6.1.1.7</ecNumber>
    </recommendedName>
    <alternativeName>
        <fullName evidence="11">Alanyl-tRNA synthetase</fullName>
        <shortName evidence="11">AlaRS</shortName>
    </alternativeName>
</protein>
<evidence type="ECO:0000313" key="14">
    <source>
        <dbReference type="Proteomes" id="UP000321721"/>
    </source>
</evidence>
<dbReference type="InterPro" id="IPR050058">
    <property type="entry name" value="Ala-tRNA_ligase"/>
</dbReference>
<evidence type="ECO:0000256" key="5">
    <source>
        <dbReference type="ARBA" id="ARBA00022741"/>
    </source>
</evidence>
<dbReference type="PANTHER" id="PTHR11777">
    <property type="entry name" value="ALANYL-TRNA SYNTHETASE"/>
    <property type="match status" value="1"/>
</dbReference>